<dbReference type="EC" id="6.1.1.9" evidence="11"/>
<dbReference type="PANTHER" id="PTHR11946:SF93">
    <property type="entry name" value="VALINE--TRNA LIGASE, CHLOROPLASTIC_MITOCHONDRIAL 2"/>
    <property type="match status" value="1"/>
</dbReference>
<dbReference type="InterPro" id="IPR009008">
    <property type="entry name" value="Val/Leu/Ile-tRNA-synth_edit"/>
</dbReference>
<comment type="function">
    <text evidence="9 11">Catalyzes the attachment of valine to tRNA(Val). As ValRS can inadvertently accommodate and process structurally similar amino acids such as threonine, to avoid such errors, it has a 'posttransfer' editing activity that hydrolyzes mischarged Thr-tRNA(Val) in a tRNA-dependent manner.</text>
</comment>
<evidence type="ECO:0000259" key="13">
    <source>
        <dbReference type="Pfam" id="PF08264"/>
    </source>
</evidence>
<name>A0A939CAB6_9ARCH</name>
<dbReference type="GO" id="GO:0005524">
    <property type="term" value="F:ATP binding"/>
    <property type="evidence" value="ECO:0007669"/>
    <property type="project" value="UniProtKB-UniRule"/>
</dbReference>
<dbReference type="GO" id="GO:0005829">
    <property type="term" value="C:cytosol"/>
    <property type="evidence" value="ECO:0007669"/>
    <property type="project" value="TreeGrafter"/>
</dbReference>
<organism evidence="14 15">
    <name type="scientific">Candidatus Iainarchaeum sp</name>
    <dbReference type="NCBI Taxonomy" id="3101447"/>
    <lineage>
        <taxon>Archaea</taxon>
        <taxon>Candidatus Iainarchaeota</taxon>
        <taxon>Candidatus Iainarchaeia</taxon>
        <taxon>Candidatus Iainarchaeales</taxon>
        <taxon>Candidatus Iainarchaeaceae</taxon>
        <taxon>Candidatus Iainarchaeum</taxon>
    </lineage>
</organism>
<comment type="caution">
    <text evidence="14">The sequence shown here is derived from an EMBL/GenBank/DDBJ whole genome shotgun (WGS) entry which is preliminary data.</text>
</comment>
<dbReference type="PROSITE" id="PS00178">
    <property type="entry name" value="AA_TRNA_LIGASE_I"/>
    <property type="match status" value="1"/>
</dbReference>
<dbReference type="InterPro" id="IPR013155">
    <property type="entry name" value="M/V/L/I-tRNA-synth_anticd-bd"/>
</dbReference>
<dbReference type="GO" id="GO:0004832">
    <property type="term" value="F:valine-tRNA ligase activity"/>
    <property type="evidence" value="ECO:0007669"/>
    <property type="project" value="UniProtKB-UniRule"/>
</dbReference>
<feature type="short sequence motif" description="'HIGH' region" evidence="11">
    <location>
        <begin position="40"/>
        <end position="50"/>
    </location>
</feature>
<dbReference type="GO" id="GO:0002161">
    <property type="term" value="F:aminoacyl-tRNA deacylase activity"/>
    <property type="evidence" value="ECO:0007669"/>
    <property type="project" value="InterPro"/>
</dbReference>
<dbReference type="InterPro" id="IPR001412">
    <property type="entry name" value="aa-tRNA-synth_I_CS"/>
</dbReference>
<evidence type="ECO:0000256" key="8">
    <source>
        <dbReference type="ARBA" id="ARBA00047552"/>
    </source>
</evidence>
<evidence type="ECO:0000256" key="10">
    <source>
        <dbReference type="ARBA" id="ARBA00061452"/>
    </source>
</evidence>
<evidence type="ECO:0000256" key="2">
    <source>
        <dbReference type="ARBA" id="ARBA00022490"/>
    </source>
</evidence>
<dbReference type="AlphaFoldDB" id="A0A939CAB6"/>
<evidence type="ECO:0000256" key="9">
    <source>
        <dbReference type="ARBA" id="ARBA00055630"/>
    </source>
</evidence>
<evidence type="ECO:0000256" key="6">
    <source>
        <dbReference type="ARBA" id="ARBA00022917"/>
    </source>
</evidence>
<dbReference type="InterPro" id="IPR002300">
    <property type="entry name" value="aa-tRNA-synth_Ia"/>
</dbReference>
<dbReference type="CDD" id="cd00817">
    <property type="entry name" value="ValRS_core"/>
    <property type="match status" value="1"/>
</dbReference>
<protein>
    <recommendedName>
        <fullName evidence="11">Valine--tRNA ligase</fullName>
        <ecNumber evidence="11">6.1.1.9</ecNumber>
    </recommendedName>
    <alternativeName>
        <fullName evidence="11">Valyl-tRNA synthetase</fullName>
        <shortName evidence="11">ValRS</shortName>
    </alternativeName>
</protein>
<keyword evidence="2 11" id="KW-0963">Cytoplasm</keyword>
<reference evidence="14" key="1">
    <citation type="submission" date="2021-01" db="EMBL/GenBank/DDBJ databases">
        <title>Active Sulfur Cycling in an Early Earth Analoge.</title>
        <authorList>
            <person name="Hahn C.R."/>
            <person name="Youssef N.H."/>
            <person name="Elshahed M."/>
        </authorList>
    </citation>
    <scope>NUCLEOTIDE SEQUENCE</scope>
    <source>
        <strain evidence="14">Zod_Metabat.1151</strain>
    </source>
</reference>
<sequence length="794" mass="91552">MALDFHEMERKWQLYWEKNNVHKFDRKSKKPVYSIDTPPPTVSGTMHMGHAFAFTQQDFIARYKKMAGFEVFHPFGFDNNGLATALMVEKKKGVKQKNFGREEFIKIVLEETAEEEKKMLAAFKGIGLSVDWSLLYRTIDKPARKIAQYSFLDLHKQGRLYQREAPTMWCPSCATAIAQAELQDREEESSFCYIDFETTDGGKIGIATTRPELMPACVAIHVHPDDKRYKKFVGKEVKIPFSGGRTVKVFENRDVDPEFGTGAVYHCTFGDLDDVEWILETNLPVIEIIDKDGTFNEKAGILQGLRTLDARKKMIEELKKSGHLVKQEPIKHVVNVHERCKTPIEILTSKQWFVKYLDLREEYIARAAELEWVPEYMKKRLDNWINGLKWDWNISRQRHYGIPFPVWYCKKCGEALIAGEKELPVDPIKDKPKKKCKCGSTEFEGEKDTLDTWFTSSLTPQINCKWQEDKAFFKKMFPMDLRPQGHDIIALWAFNTIVKALFHERKLPWKTITINGWALDQHGKKMSKSLGNVVRPEEMLQKYCADALRYWAGLPVLGEDVPFMEKEMVSGKKFITKIMNASRFVEIVTKGVKEGGVDKKALEPEDRAVLSKLNRLVKESTEAFDKYEFSKALNPVRNFFWLEFADFYIEEVKTRAYNKKDKSGKAAAAVLQHVLWNCLLMLAPFLPHTTEEIAQTSFKKRLKGKSIHLEQWPKADEKFIDEKAEKLGESINAAIAAMRKEKTSAGKPMNTEVKKAVVFSGEELKQGLATIQRTMNVKEIELKKGEELKVELEF</sequence>
<evidence type="ECO:0000256" key="11">
    <source>
        <dbReference type="HAMAP-Rule" id="MF_02005"/>
    </source>
</evidence>
<evidence type="ECO:0000256" key="5">
    <source>
        <dbReference type="ARBA" id="ARBA00022840"/>
    </source>
</evidence>
<dbReference type="Pfam" id="PF08264">
    <property type="entry name" value="Anticodon_1"/>
    <property type="match status" value="1"/>
</dbReference>
<dbReference type="PANTHER" id="PTHR11946">
    <property type="entry name" value="VALYL-TRNA SYNTHETASES"/>
    <property type="match status" value="1"/>
</dbReference>
<dbReference type="NCBIfam" id="NF009687">
    <property type="entry name" value="PRK13208.1"/>
    <property type="match status" value="1"/>
</dbReference>
<comment type="subcellular location">
    <subcellularLocation>
        <location evidence="1 11">Cytoplasm</location>
    </subcellularLocation>
</comment>
<dbReference type="Gene3D" id="3.40.50.620">
    <property type="entry name" value="HUPs"/>
    <property type="match status" value="2"/>
</dbReference>
<evidence type="ECO:0000256" key="3">
    <source>
        <dbReference type="ARBA" id="ARBA00022598"/>
    </source>
</evidence>
<dbReference type="InterPro" id="IPR033705">
    <property type="entry name" value="Anticodon_Ia_Val"/>
</dbReference>
<feature type="domain" description="Aminoacyl-tRNA synthetase class Ia" evidence="12">
    <location>
        <begin position="12"/>
        <end position="553"/>
    </location>
</feature>
<dbReference type="FunFam" id="3.40.50.620:FF:000192">
    <property type="entry name" value="Valine--tRNA ligase"/>
    <property type="match status" value="1"/>
</dbReference>
<evidence type="ECO:0000256" key="1">
    <source>
        <dbReference type="ARBA" id="ARBA00004496"/>
    </source>
</evidence>
<dbReference type="PRINTS" id="PR00986">
    <property type="entry name" value="TRNASYNTHVAL"/>
</dbReference>
<dbReference type="NCBIfam" id="TIGR00422">
    <property type="entry name" value="valS"/>
    <property type="match status" value="1"/>
</dbReference>
<evidence type="ECO:0000313" key="14">
    <source>
        <dbReference type="EMBL" id="MBN2067595.1"/>
    </source>
</evidence>
<feature type="binding site" evidence="11">
    <location>
        <position position="528"/>
    </location>
    <ligand>
        <name>ATP</name>
        <dbReference type="ChEBI" id="CHEBI:30616"/>
    </ligand>
</feature>
<comment type="catalytic activity">
    <reaction evidence="8 11">
        <text>tRNA(Val) + L-valine + ATP = L-valyl-tRNA(Val) + AMP + diphosphate</text>
        <dbReference type="Rhea" id="RHEA:10704"/>
        <dbReference type="Rhea" id="RHEA-COMP:9672"/>
        <dbReference type="Rhea" id="RHEA-COMP:9708"/>
        <dbReference type="ChEBI" id="CHEBI:30616"/>
        <dbReference type="ChEBI" id="CHEBI:33019"/>
        <dbReference type="ChEBI" id="CHEBI:57762"/>
        <dbReference type="ChEBI" id="CHEBI:78442"/>
        <dbReference type="ChEBI" id="CHEBI:78537"/>
        <dbReference type="ChEBI" id="CHEBI:456215"/>
        <dbReference type="EC" id="6.1.1.9"/>
    </reaction>
</comment>
<evidence type="ECO:0000256" key="7">
    <source>
        <dbReference type="ARBA" id="ARBA00023146"/>
    </source>
</evidence>
<comment type="domain">
    <text evidence="11">ValRS has two distinct active sites: one for aminoacylation and one for editing. The misactivated threonine is translocated from the active site to the editing site.</text>
</comment>
<dbReference type="CDD" id="cd07962">
    <property type="entry name" value="Anticodon_Ia_Val"/>
    <property type="match status" value="1"/>
</dbReference>
<dbReference type="GO" id="GO:0006438">
    <property type="term" value="P:valyl-tRNA aminoacylation"/>
    <property type="evidence" value="ECO:0007669"/>
    <property type="project" value="UniProtKB-UniRule"/>
</dbReference>
<dbReference type="SUPFAM" id="SSF50677">
    <property type="entry name" value="ValRS/IleRS/LeuRS editing domain"/>
    <property type="match status" value="1"/>
</dbReference>
<comment type="similarity">
    <text evidence="10 11">Belongs to the class-I aminoacyl-tRNA synthetase family. ValS type 2 subfamily.</text>
</comment>
<dbReference type="InterPro" id="IPR022874">
    <property type="entry name" value="Valine-tRNA_ligase_type_2"/>
</dbReference>
<keyword evidence="6 11" id="KW-0648">Protein biosynthesis</keyword>
<keyword evidence="7 11" id="KW-0030">Aminoacyl-tRNA synthetase</keyword>
<gene>
    <name evidence="11" type="primary">valS</name>
    <name evidence="14" type="ORF">JW744_03960</name>
</gene>
<proteinExistence type="inferred from homology"/>
<dbReference type="HAMAP" id="MF_02005">
    <property type="entry name" value="Val_tRNA_synth_type2"/>
    <property type="match status" value="1"/>
</dbReference>
<keyword evidence="4 11" id="KW-0547">Nucleotide-binding</keyword>
<dbReference type="InterPro" id="IPR002303">
    <property type="entry name" value="Valyl-tRNA_ligase"/>
</dbReference>
<keyword evidence="3 11" id="KW-0436">Ligase</keyword>
<dbReference type="SUPFAM" id="SSF47323">
    <property type="entry name" value="Anticodon-binding domain of a subclass of class I aminoacyl-tRNA synthetases"/>
    <property type="match status" value="1"/>
</dbReference>
<keyword evidence="5 11" id="KW-0067">ATP-binding</keyword>
<evidence type="ECO:0000313" key="15">
    <source>
        <dbReference type="Proteomes" id="UP000809243"/>
    </source>
</evidence>
<dbReference type="Proteomes" id="UP000809243">
    <property type="component" value="Unassembled WGS sequence"/>
</dbReference>
<evidence type="ECO:0000259" key="12">
    <source>
        <dbReference type="Pfam" id="PF00133"/>
    </source>
</evidence>
<feature type="short sequence motif" description="'KMSKS' region" evidence="11">
    <location>
        <begin position="525"/>
        <end position="529"/>
    </location>
</feature>
<dbReference type="Pfam" id="PF00133">
    <property type="entry name" value="tRNA-synt_1"/>
    <property type="match status" value="1"/>
</dbReference>
<dbReference type="Gene3D" id="1.10.730.10">
    <property type="entry name" value="Isoleucyl-tRNA Synthetase, Domain 1"/>
    <property type="match status" value="1"/>
</dbReference>
<feature type="domain" description="Methionyl/Valyl/Leucyl/Isoleucyl-tRNA synthetase anticodon-binding" evidence="13">
    <location>
        <begin position="606"/>
        <end position="755"/>
    </location>
</feature>
<dbReference type="InterPro" id="IPR014729">
    <property type="entry name" value="Rossmann-like_a/b/a_fold"/>
</dbReference>
<evidence type="ECO:0000256" key="4">
    <source>
        <dbReference type="ARBA" id="ARBA00022741"/>
    </source>
</evidence>
<dbReference type="InterPro" id="IPR009080">
    <property type="entry name" value="tRNAsynth_Ia_anticodon-bd"/>
</dbReference>
<dbReference type="SUPFAM" id="SSF52374">
    <property type="entry name" value="Nucleotidylyl transferase"/>
    <property type="match status" value="1"/>
</dbReference>
<accession>A0A939CAB6</accession>
<dbReference type="EMBL" id="JAFGDB010000065">
    <property type="protein sequence ID" value="MBN2067595.1"/>
    <property type="molecule type" value="Genomic_DNA"/>
</dbReference>